<protein>
    <submittedName>
        <fullName evidence="3">Glycosyltransferase family 4 protein</fullName>
    </submittedName>
</protein>
<comment type="caution">
    <text evidence="3">The sequence shown here is derived from an EMBL/GenBank/DDBJ whole genome shotgun (WGS) entry which is preliminary data.</text>
</comment>
<organism evidence="3 4">
    <name type="scientific">Spongiibacter pelagi</name>
    <dbReference type="NCBI Taxonomy" id="2760804"/>
    <lineage>
        <taxon>Bacteria</taxon>
        <taxon>Pseudomonadati</taxon>
        <taxon>Pseudomonadota</taxon>
        <taxon>Gammaproteobacteria</taxon>
        <taxon>Cellvibrionales</taxon>
        <taxon>Spongiibacteraceae</taxon>
        <taxon>Spongiibacter</taxon>
    </lineage>
</organism>
<feature type="domain" description="Glycosyl transferase family 1" evidence="1">
    <location>
        <begin position="190"/>
        <end position="338"/>
    </location>
</feature>
<dbReference type="Proteomes" id="UP000610558">
    <property type="component" value="Unassembled WGS sequence"/>
</dbReference>
<evidence type="ECO:0000259" key="2">
    <source>
        <dbReference type="Pfam" id="PF13439"/>
    </source>
</evidence>
<keyword evidence="4" id="KW-1185">Reference proteome</keyword>
<dbReference type="Pfam" id="PF00534">
    <property type="entry name" value="Glycos_transf_1"/>
    <property type="match status" value="1"/>
</dbReference>
<dbReference type="EMBL" id="JACXLD010000005">
    <property type="protein sequence ID" value="MBD2859375.1"/>
    <property type="molecule type" value="Genomic_DNA"/>
</dbReference>
<dbReference type="PANTHER" id="PTHR45947:SF3">
    <property type="entry name" value="SULFOQUINOVOSYL TRANSFERASE SQD2"/>
    <property type="match status" value="1"/>
</dbReference>
<proteinExistence type="predicted"/>
<dbReference type="AlphaFoldDB" id="A0A927C4P2"/>
<evidence type="ECO:0000259" key="1">
    <source>
        <dbReference type="Pfam" id="PF00534"/>
    </source>
</evidence>
<dbReference type="CDD" id="cd03819">
    <property type="entry name" value="GT4_WavL-like"/>
    <property type="match status" value="1"/>
</dbReference>
<reference evidence="3" key="1">
    <citation type="submission" date="2020-09" db="EMBL/GenBank/DDBJ databases">
        <authorList>
            <person name="Yoon J.-W."/>
        </authorList>
    </citation>
    <scope>NUCLEOTIDE SEQUENCE</scope>
    <source>
        <strain evidence="3">KMU-158</strain>
    </source>
</reference>
<dbReference type="GO" id="GO:0016758">
    <property type="term" value="F:hexosyltransferase activity"/>
    <property type="evidence" value="ECO:0007669"/>
    <property type="project" value="TreeGrafter"/>
</dbReference>
<name>A0A927C4P2_9GAMM</name>
<gene>
    <name evidence="3" type="ORF">IB286_10200</name>
</gene>
<sequence>MRPLTVVQVLPALNSGGVERGTVEFARELAKAGHRSIVISNGGRLVKAITESGSEHIAMPVHKKSLLSLFQVRPMRRLLEELKPDVVHVRSRIPAWICWLAWRKMPTATRPHLVSTFHGMYSVNAYSGIMAKAEHCIAISHCVQDYMVKNYQVPEEKMTLIPRGVDPEAFVPGCADKAWRKKLYAEFPQLEGKTLILMPGRLSRWKGQEAFLEMMSHLVKLLPEAHGVVVGDAEPDKQHYLQELLAKRAELGLNEAVSFVGHRNDIPQFYDIAAVTCHMSNKAEPFGRTVPESLAAGTPVVAYDRGGASESLKNGFPHGLVPADDVVSFAARIADLLVADNQINLPKEYFLDSQVASTLGVYRRLLGQGV</sequence>
<dbReference type="PANTHER" id="PTHR45947">
    <property type="entry name" value="SULFOQUINOVOSYL TRANSFERASE SQD2"/>
    <property type="match status" value="1"/>
</dbReference>
<dbReference type="SUPFAM" id="SSF53756">
    <property type="entry name" value="UDP-Glycosyltransferase/glycogen phosphorylase"/>
    <property type="match status" value="1"/>
</dbReference>
<feature type="domain" description="Glycosyltransferase subfamily 4-like N-terminal" evidence="2">
    <location>
        <begin position="16"/>
        <end position="168"/>
    </location>
</feature>
<dbReference type="RefSeq" id="WP_190765162.1">
    <property type="nucleotide sequence ID" value="NZ_JACXLD010000005.1"/>
</dbReference>
<dbReference type="InterPro" id="IPR028098">
    <property type="entry name" value="Glyco_trans_4-like_N"/>
</dbReference>
<dbReference type="InterPro" id="IPR001296">
    <property type="entry name" value="Glyco_trans_1"/>
</dbReference>
<dbReference type="Gene3D" id="3.40.50.2000">
    <property type="entry name" value="Glycogen Phosphorylase B"/>
    <property type="match status" value="2"/>
</dbReference>
<evidence type="ECO:0000313" key="3">
    <source>
        <dbReference type="EMBL" id="MBD2859375.1"/>
    </source>
</evidence>
<dbReference type="Pfam" id="PF13439">
    <property type="entry name" value="Glyco_transf_4"/>
    <property type="match status" value="1"/>
</dbReference>
<evidence type="ECO:0000313" key="4">
    <source>
        <dbReference type="Proteomes" id="UP000610558"/>
    </source>
</evidence>
<accession>A0A927C4P2</accession>
<dbReference type="InterPro" id="IPR050194">
    <property type="entry name" value="Glycosyltransferase_grp1"/>
</dbReference>